<organism evidence="2 3">
    <name type="scientific">Oidiodendron maius (strain Zn)</name>
    <dbReference type="NCBI Taxonomy" id="913774"/>
    <lineage>
        <taxon>Eukaryota</taxon>
        <taxon>Fungi</taxon>
        <taxon>Dikarya</taxon>
        <taxon>Ascomycota</taxon>
        <taxon>Pezizomycotina</taxon>
        <taxon>Leotiomycetes</taxon>
        <taxon>Leotiomycetes incertae sedis</taxon>
        <taxon>Myxotrichaceae</taxon>
        <taxon>Oidiodendron</taxon>
    </lineage>
</organism>
<dbReference type="InParanoid" id="A0A0C3D2F2"/>
<proteinExistence type="predicted"/>
<dbReference type="Proteomes" id="UP000054321">
    <property type="component" value="Unassembled WGS sequence"/>
</dbReference>
<dbReference type="Gene3D" id="3.50.50.60">
    <property type="entry name" value="FAD/NAD(P)-binding domain"/>
    <property type="match status" value="1"/>
</dbReference>
<dbReference type="EMBL" id="KN832872">
    <property type="protein sequence ID" value="KIN05439.1"/>
    <property type="molecule type" value="Genomic_DNA"/>
</dbReference>
<evidence type="ECO:0000313" key="3">
    <source>
        <dbReference type="Proteomes" id="UP000054321"/>
    </source>
</evidence>
<sequence length="442" mass="48873">MDKIYPVENATVPYWRSELHEIDSYRSTAKLPEECDVIIIGAGLSGVSTAHFLLDDNPSPPSVVLLEARQICSGATGRNGGHLMMVYPYIDKITEAYGAGAARELLLFEQAQVFAMKKTAEKEELDCDLVLTRVCETTQSQEIANERREGYEKHRRAGLDYIDDVDFIGPKFAEMISGVKGAKAAITVTAAQLWPYKFVTGLLAKLIKRTSINVQTHTRVISVSSDQNGMNTVTTPRGSIRAKTIIFATNAYTSGIAPEYYQKIVPTKAANSHIHVPKNTAYPPPHLSHTYGLSYANGYRDYLIPRPDGGVICGGGKHTYGEQKELWFNVCDDSTVIEATRKHFETVMQENFIGWERSGAEVDYLWSGIIGTTADALPHCGKVPGKENQFILAGFNGAGMPHIFLIAKGIAKMVRDRVPFEECGIPRIFKSTEERLVDKVNC</sequence>
<dbReference type="PANTHER" id="PTHR13847:SF279">
    <property type="entry name" value="FAD DEPENDENT OXIDOREDUCTASE DOMAIN-CONTAINING PROTEIN-RELATED"/>
    <property type="match status" value="1"/>
</dbReference>
<accession>A0A0C3D2F2</accession>
<dbReference type="OrthoDB" id="429143at2759"/>
<reference evidence="2 3" key="1">
    <citation type="submission" date="2014-04" db="EMBL/GenBank/DDBJ databases">
        <authorList>
            <consortium name="DOE Joint Genome Institute"/>
            <person name="Kuo A."/>
            <person name="Martino E."/>
            <person name="Perotto S."/>
            <person name="Kohler A."/>
            <person name="Nagy L.G."/>
            <person name="Floudas D."/>
            <person name="Copeland A."/>
            <person name="Barry K.W."/>
            <person name="Cichocki N."/>
            <person name="Veneault-Fourrey C."/>
            <person name="LaButti K."/>
            <person name="Lindquist E.A."/>
            <person name="Lipzen A."/>
            <person name="Lundell T."/>
            <person name="Morin E."/>
            <person name="Murat C."/>
            <person name="Sun H."/>
            <person name="Tunlid A."/>
            <person name="Henrissat B."/>
            <person name="Grigoriev I.V."/>
            <person name="Hibbett D.S."/>
            <person name="Martin F."/>
            <person name="Nordberg H.P."/>
            <person name="Cantor M.N."/>
            <person name="Hua S.X."/>
        </authorList>
    </citation>
    <scope>NUCLEOTIDE SEQUENCE [LARGE SCALE GENOMIC DNA]</scope>
    <source>
        <strain evidence="2 3">Zn</strain>
    </source>
</reference>
<dbReference type="AlphaFoldDB" id="A0A0C3D2F2"/>
<dbReference type="PANTHER" id="PTHR13847">
    <property type="entry name" value="SARCOSINE DEHYDROGENASE-RELATED"/>
    <property type="match status" value="1"/>
</dbReference>
<feature type="domain" description="FAD dependent oxidoreductase" evidence="1">
    <location>
        <begin position="36"/>
        <end position="412"/>
    </location>
</feature>
<dbReference type="HOGENOM" id="CLU_022730_0_1_1"/>
<protein>
    <recommendedName>
        <fullName evidence="1">FAD dependent oxidoreductase domain-containing protein</fullName>
    </recommendedName>
</protein>
<gene>
    <name evidence="2" type="ORF">OIDMADRAFT_193091</name>
</gene>
<dbReference type="SUPFAM" id="SSF51905">
    <property type="entry name" value="FAD/NAD(P)-binding domain"/>
    <property type="match status" value="1"/>
</dbReference>
<evidence type="ECO:0000313" key="2">
    <source>
        <dbReference type="EMBL" id="KIN05439.1"/>
    </source>
</evidence>
<evidence type="ECO:0000259" key="1">
    <source>
        <dbReference type="Pfam" id="PF01266"/>
    </source>
</evidence>
<dbReference type="STRING" id="913774.A0A0C3D2F2"/>
<dbReference type="Gene3D" id="3.30.9.10">
    <property type="entry name" value="D-Amino Acid Oxidase, subunit A, domain 2"/>
    <property type="match status" value="1"/>
</dbReference>
<keyword evidence="3" id="KW-1185">Reference proteome</keyword>
<dbReference type="GO" id="GO:0005737">
    <property type="term" value="C:cytoplasm"/>
    <property type="evidence" value="ECO:0007669"/>
    <property type="project" value="TreeGrafter"/>
</dbReference>
<reference evidence="3" key="2">
    <citation type="submission" date="2015-01" db="EMBL/GenBank/DDBJ databases">
        <title>Evolutionary Origins and Diversification of the Mycorrhizal Mutualists.</title>
        <authorList>
            <consortium name="DOE Joint Genome Institute"/>
            <consortium name="Mycorrhizal Genomics Consortium"/>
            <person name="Kohler A."/>
            <person name="Kuo A."/>
            <person name="Nagy L.G."/>
            <person name="Floudas D."/>
            <person name="Copeland A."/>
            <person name="Barry K.W."/>
            <person name="Cichocki N."/>
            <person name="Veneault-Fourrey C."/>
            <person name="LaButti K."/>
            <person name="Lindquist E.A."/>
            <person name="Lipzen A."/>
            <person name="Lundell T."/>
            <person name="Morin E."/>
            <person name="Murat C."/>
            <person name="Riley R."/>
            <person name="Ohm R."/>
            <person name="Sun H."/>
            <person name="Tunlid A."/>
            <person name="Henrissat B."/>
            <person name="Grigoriev I.V."/>
            <person name="Hibbett D.S."/>
            <person name="Martin F."/>
        </authorList>
    </citation>
    <scope>NUCLEOTIDE SEQUENCE [LARGE SCALE GENOMIC DNA]</scope>
    <source>
        <strain evidence="3">Zn</strain>
    </source>
</reference>
<dbReference type="InterPro" id="IPR036188">
    <property type="entry name" value="FAD/NAD-bd_sf"/>
</dbReference>
<dbReference type="InterPro" id="IPR006076">
    <property type="entry name" value="FAD-dep_OxRdtase"/>
</dbReference>
<name>A0A0C3D2F2_OIDMZ</name>
<dbReference type="Pfam" id="PF01266">
    <property type="entry name" value="DAO"/>
    <property type="match status" value="1"/>
</dbReference>